<keyword evidence="4" id="KW-1185">Reference proteome</keyword>
<sequence length="364" mass="38313">MSSDTMSVEVRDYVAGVRAALSDLPVEDVEEFTTGMEADLAERLAEPGDGTLRDRLGDPEVYAAELRSAAGLPPRVAGVVGKKHVGERVSDWWAGVSGSVLDALPWLRDLRPVWWAVRGFSLAALPAMMIGAPITWLGLLGAAVSVAAGLLARNGKLTGEWVGPIRVIGNVLAVLLLPFAFILFVERGSYSESAYPDSQPAFGPGIWNNGEPVTTLYGYDETGRRIDTVRLYDQHGREIRVDPWHVQQYLSPEDRSLAFDPQTGEPQLDDAVFPLRWGSHTGWEGIPLEHGWDPPVAITPLPGPVPSAEASPSPTPTATATASPAPSGTAAPTASASPSGAPGATQTSPGSGAAATPTPTATSR</sequence>
<gene>
    <name evidence="3" type="ORF">N802_15585</name>
</gene>
<reference evidence="3 4" key="1">
    <citation type="submission" date="2013-08" db="EMBL/GenBank/DDBJ databases">
        <title>The genome sequence of Knoellia sinensis.</title>
        <authorList>
            <person name="Zhu W."/>
            <person name="Wang G."/>
        </authorList>
    </citation>
    <scope>NUCLEOTIDE SEQUENCE [LARGE SCALE GENOMIC DNA]</scope>
    <source>
        <strain evidence="3 4">KCTC 19936</strain>
    </source>
</reference>
<dbReference type="Proteomes" id="UP000030002">
    <property type="component" value="Unassembled WGS sequence"/>
</dbReference>
<proteinExistence type="predicted"/>
<dbReference type="eggNOG" id="COG4709">
    <property type="taxonomic scope" value="Bacteria"/>
</dbReference>
<keyword evidence="2" id="KW-0812">Transmembrane</keyword>
<feature type="region of interest" description="Disordered" evidence="1">
    <location>
        <begin position="294"/>
        <end position="364"/>
    </location>
</feature>
<feature type="compositionally biased region" description="Low complexity" evidence="1">
    <location>
        <begin position="306"/>
        <end position="364"/>
    </location>
</feature>
<evidence type="ECO:0000313" key="3">
    <source>
        <dbReference type="EMBL" id="KGN33005.1"/>
    </source>
</evidence>
<name>A0A0A0J6R3_9MICO</name>
<keyword evidence="2" id="KW-0472">Membrane</keyword>
<evidence type="ECO:0000256" key="2">
    <source>
        <dbReference type="SAM" id="Phobius"/>
    </source>
</evidence>
<accession>A0A0A0J6R3</accession>
<dbReference type="OrthoDB" id="5185521at2"/>
<comment type="caution">
    <text evidence="3">The sequence shown here is derived from an EMBL/GenBank/DDBJ whole genome shotgun (WGS) entry which is preliminary data.</text>
</comment>
<feature type="transmembrane region" description="Helical" evidence="2">
    <location>
        <begin position="120"/>
        <end position="147"/>
    </location>
</feature>
<feature type="transmembrane region" description="Helical" evidence="2">
    <location>
        <begin position="167"/>
        <end position="185"/>
    </location>
</feature>
<evidence type="ECO:0000256" key="1">
    <source>
        <dbReference type="SAM" id="MobiDB-lite"/>
    </source>
</evidence>
<dbReference type="RefSeq" id="WP_035914627.1">
    <property type="nucleotide sequence ID" value="NZ_AVPJ01000005.1"/>
</dbReference>
<dbReference type="STRING" id="1385520.N802_15585"/>
<evidence type="ECO:0000313" key="4">
    <source>
        <dbReference type="Proteomes" id="UP000030002"/>
    </source>
</evidence>
<dbReference type="EMBL" id="AVPJ01000005">
    <property type="protein sequence ID" value="KGN33005.1"/>
    <property type="molecule type" value="Genomic_DNA"/>
</dbReference>
<protein>
    <submittedName>
        <fullName evidence="3">Uncharacterized protein</fullName>
    </submittedName>
</protein>
<keyword evidence="2" id="KW-1133">Transmembrane helix</keyword>
<organism evidence="3 4">
    <name type="scientific">Knoellia sinensis KCTC 19936</name>
    <dbReference type="NCBI Taxonomy" id="1385520"/>
    <lineage>
        <taxon>Bacteria</taxon>
        <taxon>Bacillati</taxon>
        <taxon>Actinomycetota</taxon>
        <taxon>Actinomycetes</taxon>
        <taxon>Micrococcales</taxon>
        <taxon>Intrasporangiaceae</taxon>
        <taxon>Knoellia</taxon>
    </lineage>
</organism>
<dbReference type="Pfam" id="PF22564">
    <property type="entry name" value="HAAS"/>
    <property type="match status" value="1"/>
</dbReference>
<dbReference type="AlphaFoldDB" id="A0A0A0J6R3"/>